<sequence length="21" mass="2574">MPSSNQQELKLEKLKKWTKRT</sequence>
<protein>
    <submittedName>
        <fullName evidence="2">Uncharacterized protein</fullName>
    </submittedName>
</protein>
<reference evidence="2" key="1">
    <citation type="submission" date="2014-09" db="EMBL/GenBank/DDBJ databases">
        <authorList>
            <person name="Magalhaes I.L.F."/>
            <person name="Oliveira U."/>
            <person name="Santos F.R."/>
            <person name="Vidigal T.H.D.A."/>
            <person name="Brescovit A.D."/>
            <person name="Santos A.J."/>
        </authorList>
    </citation>
    <scope>NUCLEOTIDE SEQUENCE</scope>
    <source>
        <tissue evidence="2">Shoot tissue taken approximately 20 cm above the soil surface</tissue>
    </source>
</reference>
<dbReference type="AlphaFoldDB" id="A0A0A9AMD9"/>
<name>A0A0A9AMD9_ARUDO</name>
<evidence type="ECO:0000256" key="1">
    <source>
        <dbReference type="SAM" id="MobiDB-lite"/>
    </source>
</evidence>
<dbReference type="EMBL" id="GBRH01247815">
    <property type="protein sequence ID" value="JAD50080.1"/>
    <property type="molecule type" value="Transcribed_RNA"/>
</dbReference>
<proteinExistence type="predicted"/>
<reference evidence="2" key="2">
    <citation type="journal article" date="2015" name="Data Brief">
        <title>Shoot transcriptome of the giant reed, Arundo donax.</title>
        <authorList>
            <person name="Barrero R.A."/>
            <person name="Guerrero F.D."/>
            <person name="Moolhuijzen P."/>
            <person name="Goolsby J.A."/>
            <person name="Tidwell J."/>
            <person name="Bellgard S.E."/>
            <person name="Bellgard M.I."/>
        </authorList>
    </citation>
    <scope>NUCLEOTIDE SEQUENCE</scope>
    <source>
        <tissue evidence="2">Shoot tissue taken approximately 20 cm above the soil surface</tissue>
    </source>
</reference>
<accession>A0A0A9AMD9</accession>
<feature type="region of interest" description="Disordered" evidence="1">
    <location>
        <begin position="1"/>
        <end position="21"/>
    </location>
</feature>
<evidence type="ECO:0000313" key="2">
    <source>
        <dbReference type="EMBL" id="JAD50080.1"/>
    </source>
</evidence>
<organism evidence="2">
    <name type="scientific">Arundo donax</name>
    <name type="common">Giant reed</name>
    <name type="synonym">Donax arundinaceus</name>
    <dbReference type="NCBI Taxonomy" id="35708"/>
    <lineage>
        <taxon>Eukaryota</taxon>
        <taxon>Viridiplantae</taxon>
        <taxon>Streptophyta</taxon>
        <taxon>Embryophyta</taxon>
        <taxon>Tracheophyta</taxon>
        <taxon>Spermatophyta</taxon>
        <taxon>Magnoliopsida</taxon>
        <taxon>Liliopsida</taxon>
        <taxon>Poales</taxon>
        <taxon>Poaceae</taxon>
        <taxon>PACMAD clade</taxon>
        <taxon>Arundinoideae</taxon>
        <taxon>Arundineae</taxon>
        <taxon>Arundo</taxon>
    </lineage>
</organism>